<accession>A0A4Y5TR71</accession>
<reference evidence="2" key="1">
    <citation type="submission" date="2019-05" db="EMBL/GenBank/DDBJ databases">
        <title>Complete Genome Sequence of Serratia marcescens Myophage Moabite.</title>
        <authorList>
            <person name="Price L."/>
            <person name="Rohren M."/>
            <person name="Newkirk H."/>
            <person name="Liu M."/>
            <person name="Ramsey J."/>
        </authorList>
    </citation>
    <scope>NUCLEOTIDE SEQUENCE [LARGE SCALE GENOMIC DNA]</scope>
</reference>
<gene>
    <name evidence="1" type="ORF">CPT_Moabite_039</name>
</gene>
<organism evidence="1 2">
    <name type="scientific">Serratia phage Moabite</name>
    <dbReference type="NCBI Taxonomy" id="2587814"/>
    <lineage>
        <taxon>Viruses</taxon>
        <taxon>Duplodnaviria</taxon>
        <taxon>Heunggongvirae</taxon>
        <taxon>Uroviricota</taxon>
        <taxon>Caudoviricetes</taxon>
        <taxon>Chimalliviridae</taxon>
        <taxon>Moabitevirus</taxon>
        <taxon>Moabitevirus moabite</taxon>
    </lineage>
</organism>
<dbReference type="EMBL" id="MK994515">
    <property type="protein sequence ID" value="QDB71071.1"/>
    <property type="molecule type" value="Genomic_DNA"/>
</dbReference>
<proteinExistence type="predicted"/>
<sequence>MIEIFKDLRTDNVRDYTPGAMNLLRNNAQSNLVRTKYWYRKSVHAVESDHILVQVLQHVAVQYLGNDEDFYYRVNTQADKIIRALGLNNEVQLSGALSKNSFFPKSVREFIICVKRRYPTNLDVTDIWMDLEPIKVISHPFTDLTMQTRNGEDYPIGKAGAFLELDIGLLALQFVKWKANVQAYSEVKPLVTQFVYQYPLVNMISSDIDTCFFNRLVARWEHKPMVSQPKRIGLASVDLNTPADSVIADLINRLRTANKDFLTLPAQIPLIFLDNLADKLRIPDTFFNRQNLGIYTLAYMRYLAFLAWAGKETKTQNNTRVAQYLDRYFNRLKNGNYFNGITGVDVNRTLQLLESEVLSPLGLRP</sequence>
<evidence type="ECO:0000313" key="2">
    <source>
        <dbReference type="Proteomes" id="UP000319063"/>
    </source>
</evidence>
<dbReference type="Proteomes" id="UP000319063">
    <property type="component" value="Segment"/>
</dbReference>
<evidence type="ECO:0000313" key="1">
    <source>
        <dbReference type="EMBL" id="QDB71071.1"/>
    </source>
</evidence>
<keyword evidence="2" id="KW-1185">Reference proteome</keyword>
<protein>
    <submittedName>
        <fullName evidence="1">Virion-associated head protein</fullName>
    </submittedName>
</protein>
<name>A0A4Y5TR71_9CAUD</name>